<dbReference type="GO" id="GO:0042148">
    <property type="term" value="P:DNA strand invasion"/>
    <property type="evidence" value="ECO:0007669"/>
    <property type="project" value="TreeGrafter"/>
</dbReference>
<evidence type="ECO:0000313" key="6">
    <source>
        <dbReference type="Proteomes" id="UP000316726"/>
    </source>
</evidence>
<name>A0A5B8MZ88_9CHLO</name>
<evidence type="ECO:0000256" key="3">
    <source>
        <dbReference type="SAM" id="MobiDB-lite"/>
    </source>
</evidence>
<dbReference type="STRING" id="1764295.A0A5B8MZ88"/>
<protein>
    <submittedName>
        <fullName evidence="5">DNA repair protein Rad51</fullName>
    </submittedName>
</protein>
<dbReference type="AlphaFoldDB" id="A0A5B8MZ88"/>
<keyword evidence="6" id="KW-1185">Reference proteome</keyword>
<dbReference type="GO" id="GO:0003697">
    <property type="term" value="F:single-stranded DNA binding"/>
    <property type="evidence" value="ECO:0007669"/>
    <property type="project" value="TreeGrafter"/>
</dbReference>
<proteinExistence type="predicted"/>
<gene>
    <name evidence="5" type="ORF">A3770_15p73680</name>
</gene>
<feature type="domain" description="RecA family profile 1" evidence="4">
    <location>
        <begin position="86"/>
        <end position="267"/>
    </location>
</feature>
<dbReference type="GO" id="GO:0005524">
    <property type="term" value="F:ATP binding"/>
    <property type="evidence" value="ECO:0007669"/>
    <property type="project" value="InterPro"/>
</dbReference>
<dbReference type="GO" id="GO:0005815">
    <property type="term" value="C:microtubule organizing center"/>
    <property type="evidence" value="ECO:0007669"/>
    <property type="project" value="TreeGrafter"/>
</dbReference>
<reference evidence="5 6" key="1">
    <citation type="submission" date="2018-07" db="EMBL/GenBank/DDBJ databases">
        <title>The complete nuclear genome of the prasinophyte Chloropicon primus (CCMP1205).</title>
        <authorList>
            <person name="Pombert J.-F."/>
            <person name="Otis C."/>
            <person name="Turmel M."/>
            <person name="Lemieux C."/>
        </authorList>
    </citation>
    <scope>NUCLEOTIDE SEQUENCE [LARGE SCALE GENOMIC DNA]</scope>
    <source>
        <strain evidence="5 6">CCMP1205</strain>
    </source>
</reference>
<dbReference type="GO" id="GO:0000724">
    <property type="term" value="P:double-strand break repair via homologous recombination"/>
    <property type="evidence" value="ECO:0007669"/>
    <property type="project" value="TreeGrafter"/>
</dbReference>
<dbReference type="PANTHER" id="PTHR46457">
    <property type="entry name" value="DNA REPAIR PROTEIN RAD51 HOMOLOG 4"/>
    <property type="match status" value="1"/>
</dbReference>
<dbReference type="Gene3D" id="3.40.50.300">
    <property type="entry name" value="P-loop containing nucleotide triphosphate hydrolases"/>
    <property type="match status" value="1"/>
</dbReference>
<dbReference type="InterPro" id="IPR020588">
    <property type="entry name" value="RecA_ATP-bd"/>
</dbReference>
<dbReference type="InterPro" id="IPR013632">
    <property type="entry name" value="Rad51_C"/>
</dbReference>
<feature type="region of interest" description="Disordered" evidence="3">
    <location>
        <begin position="273"/>
        <end position="304"/>
    </location>
</feature>
<dbReference type="GO" id="GO:0007131">
    <property type="term" value="P:reciprocal meiotic recombination"/>
    <property type="evidence" value="ECO:0007669"/>
    <property type="project" value="TreeGrafter"/>
</dbReference>
<dbReference type="EMBL" id="CP031048">
    <property type="protein sequence ID" value="QDZ24850.1"/>
    <property type="molecule type" value="Genomic_DNA"/>
</dbReference>
<accession>A0A5B8MZ88</accession>
<dbReference type="GO" id="GO:0000400">
    <property type="term" value="F:four-way junction DNA binding"/>
    <property type="evidence" value="ECO:0007669"/>
    <property type="project" value="TreeGrafter"/>
</dbReference>
<dbReference type="OrthoDB" id="336321at2759"/>
<dbReference type="GO" id="GO:0000723">
    <property type="term" value="P:telomere maintenance"/>
    <property type="evidence" value="ECO:0007669"/>
    <property type="project" value="TreeGrafter"/>
</dbReference>
<evidence type="ECO:0000313" key="5">
    <source>
        <dbReference type="EMBL" id="QDZ24850.1"/>
    </source>
</evidence>
<evidence type="ECO:0000256" key="2">
    <source>
        <dbReference type="ARBA" id="ARBA00023242"/>
    </source>
</evidence>
<dbReference type="PANTHER" id="PTHR46457:SF1">
    <property type="entry name" value="DNA REPAIR PROTEIN RAD51 HOMOLOG 4"/>
    <property type="match status" value="1"/>
</dbReference>
<dbReference type="InterPro" id="IPR051988">
    <property type="entry name" value="HRR_RAD51_Paralog"/>
</dbReference>
<comment type="subcellular location">
    <subcellularLocation>
        <location evidence="1">Nucleus</location>
    </subcellularLocation>
</comment>
<dbReference type="GO" id="GO:0005657">
    <property type="term" value="C:replication fork"/>
    <property type="evidence" value="ECO:0007669"/>
    <property type="project" value="TreeGrafter"/>
</dbReference>
<dbReference type="GO" id="GO:0033063">
    <property type="term" value="C:Rad51B-Rad51C-Rad51D-XRCC2 complex"/>
    <property type="evidence" value="ECO:0007669"/>
    <property type="project" value="TreeGrafter"/>
</dbReference>
<organism evidence="5 6">
    <name type="scientific">Chloropicon primus</name>
    <dbReference type="NCBI Taxonomy" id="1764295"/>
    <lineage>
        <taxon>Eukaryota</taxon>
        <taxon>Viridiplantae</taxon>
        <taxon>Chlorophyta</taxon>
        <taxon>Chloropicophyceae</taxon>
        <taxon>Chloropicales</taxon>
        <taxon>Chloropicaceae</taxon>
        <taxon>Chloropicon</taxon>
    </lineage>
</organism>
<sequence>MVRLVEGLLKGGGVDAGVERLAKEVKSLEAYLLAECRDKTKHAERERERDTQTTETLHELDRRVAEALSRQVDVQDGLALFNKLQTSVLLPTGIGTLDALLGGGLREGQITEFFGASPSGKTQVCHCISACAAWLGYPVVYMTSNGSFSPERLVKLSKHVLVHFDLSETEVVESLSKILPNVSVTQVNDTLSLISIFQGMIENFGYLQKHDKPIPKVVVVDSPSLHLYRDLSIGQQNFGKLLMTQLSTAMSELANRYNIAVVLTNHEVRQFSPLRGDGRQAAADRDHVDGPGASPATDQGKPGLGLLWQPQVNVRVHLKMHRVERLDDGLAGGPEGPGKESNERAVVCKATLIKSSTGNCGREAWMIMGNRLIQGIENPHNTENCEVRDVSVWN</sequence>
<dbReference type="InterPro" id="IPR027417">
    <property type="entry name" value="P-loop_NTPase"/>
</dbReference>
<dbReference type="GO" id="GO:0140664">
    <property type="term" value="F:ATP-dependent DNA damage sensor activity"/>
    <property type="evidence" value="ECO:0007669"/>
    <property type="project" value="InterPro"/>
</dbReference>
<dbReference type="Pfam" id="PF08423">
    <property type="entry name" value="Rad51"/>
    <property type="match status" value="1"/>
</dbReference>
<evidence type="ECO:0000256" key="1">
    <source>
        <dbReference type="ARBA" id="ARBA00004123"/>
    </source>
</evidence>
<dbReference type="SUPFAM" id="SSF52540">
    <property type="entry name" value="P-loop containing nucleoside triphosphate hydrolases"/>
    <property type="match status" value="1"/>
</dbReference>
<dbReference type="Proteomes" id="UP000316726">
    <property type="component" value="Chromosome 15"/>
</dbReference>
<evidence type="ECO:0000259" key="4">
    <source>
        <dbReference type="PROSITE" id="PS50162"/>
    </source>
</evidence>
<keyword evidence="2" id="KW-0539">Nucleus</keyword>
<feature type="compositionally biased region" description="Basic and acidic residues" evidence="3">
    <location>
        <begin position="276"/>
        <end position="289"/>
    </location>
</feature>
<dbReference type="PROSITE" id="PS50162">
    <property type="entry name" value="RECA_2"/>
    <property type="match status" value="1"/>
</dbReference>